<proteinExistence type="predicted"/>
<dbReference type="EMBL" id="NBSK02000004">
    <property type="protein sequence ID" value="KAJ0209544.1"/>
    <property type="molecule type" value="Genomic_DNA"/>
</dbReference>
<name>A0A9R1XEG3_LACSA</name>
<gene>
    <name evidence="1" type="ORF">LSAT_V11C400158430</name>
</gene>
<comment type="caution">
    <text evidence="1">The sequence shown here is derived from an EMBL/GenBank/DDBJ whole genome shotgun (WGS) entry which is preliminary data.</text>
</comment>
<accession>A0A9R1XEG3</accession>
<evidence type="ECO:0000313" key="1">
    <source>
        <dbReference type="EMBL" id="KAJ0209544.1"/>
    </source>
</evidence>
<dbReference type="AlphaFoldDB" id="A0A9R1XEG3"/>
<protein>
    <submittedName>
        <fullName evidence="1">Uncharacterized protein</fullName>
    </submittedName>
</protein>
<reference evidence="1 2" key="1">
    <citation type="journal article" date="2017" name="Nat. Commun.">
        <title>Genome assembly with in vitro proximity ligation data and whole-genome triplication in lettuce.</title>
        <authorList>
            <person name="Reyes-Chin-Wo S."/>
            <person name="Wang Z."/>
            <person name="Yang X."/>
            <person name="Kozik A."/>
            <person name="Arikit S."/>
            <person name="Song C."/>
            <person name="Xia L."/>
            <person name="Froenicke L."/>
            <person name="Lavelle D.O."/>
            <person name="Truco M.J."/>
            <person name="Xia R."/>
            <person name="Zhu S."/>
            <person name="Xu C."/>
            <person name="Xu H."/>
            <person name="Xu X."/>
            <person name="Cox K."/>
            <person name="Korf I."/>
            <person name="Meyers B.C."/>
            <person name="Michelmore R.W."/>
        </authorList>
    </citation>
    <scope>NUCLEOTIDE SEQUENCE [LARGE SCALE GENOMIC DNA]</scope>
    <source>
        <strain evidence="2">cv. Salinas</strain>
        <tissue evidence="1">Seedlings</tissue>
    </source>
</reference>
<organism evidence="1 2">
    <name type="scientific">Lactuca sativa</name>
    <name type="common">Garden lettuce</name>
    <dbReference type="NCBI Taxonomy" id="4236"/>
    <lineage>
        <taxon>Eukaryota</taxon>
        <taxon>Viridiplantae</taxon>
        <taxon>Streptophyta</taxon>
        <taxon>Embryophyta</taxon>
        <taxon>Tracheophyta</taxon>
        <taxon>Spermatophyta</taxon>
        <taxon>Magnoliopsida</taxon>
        <taxon>eudicotyledons</taxon>
        <taxon>Gunneridae</taxon>
        <taxon>Pentapetalae</taxon>
        <taxon>asterids</taxon>
        <taxon>campanulids</taxon>
        <taxon>Asterales</taxon>
        <taxon>Asteraceae</taxon>
        <taxon>Cichorioideae</taxon>
        <taxon>Cichorieae</taxon>
        <taxon>Lactucinae</taxon>
        <taxon>Lactuca</taxon>
    </lineage>
</organism>
<keyword evidence="2" id="KW-1185">Reference proteome</keyword>
<dbReference type="Proteomes" id="UP000235145">
    <property type="component" value="Unassembled WGS sequence"/>
</dbReference>
<sequence>MGYSDMRFHLQKIEEHLIPIEPSVDSKHTYTTHEFVYAFKIWIMETFPNSSIIGSSIPGVIPRTVAYPRMRRLHVVDCVCILDVRNVYSSTSTVGEAS</sequence>
<evidence type="ECO:0000313" key="2">
    <source>
        <dbReference type="Proteomes" id="UP000235145"/>
    </source>
</evidence>